<keyword evidence="9" id="KW-1185">Reference proteome</keyword>
<evidence type="ECO:0000259" key="7">
    <source>
        <dbReference type="PROSITE" id="PS50850"/>
    </source>
</evidence>
<sequence>MQGAESTTLHGFKLYAVSIGLYFGALMMSLDISIVGTAIPSITTEFGDTSQIAWYPAAYTFAICAFTPVAGKMAATFPLNWVYLSFSVVFLVGSIVCGAAPASSALIVGRAISGLGAGGVASNGLTILVTIAPVRLKQVFVGVGAACFAIGLVLSPVLGGVFTERLTWRWCFWINLPFIVVTIVVVYLFCKYPSPEKDIVTRAKSLDLGGCAFFVGAIFMLLFALQRGGEHAWNTAIVIGLFVGSGLTAMVFIAWEYHKEDGAMIPGSLAGRRTIICTTLFAFFHLGSITIATFYLPGWFQAVQGVGPLESGVRLLPTALTNITAAVVASGISRRLKYYNYWFFAAPVFLLVSCTLFTQFSAFSTPSSHWIGFQVILGFAGGFGMQFSTLATQLELKDTPELVSVGIALVMFVQYLGATILQSVAGVIFNRVLKANLTGYAGLKEADVQLLLSAGIRGIRSVVQTAFPDKLEPVLEAYNSAITAVFFVPIGAAVVALMLAFGIKWNVIEGMEAEVAPKSGDGINGSQA</sequence>
<dbReference type="SUPFAM" id="SSF103473">
    <property type="entry name" value="MFS general substrate transporter"/>
    <property type="match status" value="1"/>
</dbReference>
<evidence type="ECO:0000256" key="5">
    <source>
        <dbReference type="ARBA" id="ARBA00023136"/>
    </source>
</evidence>
<feature type="transmembrane region" description="Helical" evidence="6">
    <location>
        <begin position="81"/>
        <end position="101"/>
    </location>
</feature>
<evidence type="ECO:0000256" key="1">
    <source>
        <dbReference type="ARBA" id="ARBA00004141"/>
    </source>
</evidence>
<feature type="transmembrane region" description="Helical" evidence="6">
    <location>
        <begin position="275"/>
        <end position="295"/>
    </location>
</feature>
<proteinExistence type="inferred from homology"/>
<dbReference type="InterPro" id="IPR036259">
    <property type="entry name" value="MFS_trans_sf"/>
</dbReference>
<evidence type="ECO:0000256" key="2">
    <source>
        <dbReference type="ARBA" id="ARBA00007520"/>
    </source>
</evidence>
<dbReference type="PANTHER" id="PTHR23501:SF193">
    <property type="entry name" value="MULTIDRUG TRANSPORTER, PUTATIVE (AFU_ORTHOLOGUE AFUA_8G00940)-RELATED"/>
    <property type="match status" value="1"/>
</dbReference>
<comment type="caution">
    <text evidence="8">The sequence shown here is derived from an EMBL/GenBank/DDBJ whole genome shotgun (WGS) entry which is preliminary data.</text>
</comment>
<feature type="transmembrane region" description="Helical" evidence="6">
    <location>
        <begin position="206"/>
        <end position="225"/>
    </location>
</feature>
<feature type="domain" description="Major facilitator superfamily (MFS) profile" evidence="7">
    <location>
        <begin position="17"/>
        <end position="508"/>
    </location>
</feature>
<feature type="transmembrane region" description="Helical" evidence="6">
    <location>
        <begin position="477"/>
        <end position="501"/>
    </location>
</feature>
<accession>A0AA39WC62</accession>
<dbReference type="Gene3D" id="1.20.1250.20">
    <property type="entry name" value="MFS general substrate transporter like domains"/>
    <property type="match status" value="1"/>
</dbReference>
<comment type="subcellular location">
    <subcellularLocation>
        <location evidence="1">Membrane</location>
        <topology evidence="1">Multi-pass membrane protein</topology>
    </subcellularLocation>
</comment>
<comment type="similarity">
    <text evidence="2">Belongs to the major facilitator superfamily. TCR/Tet family.</text>
</comment>
<feature type="transmembrane region" description="Helical" evidence="6">
    <location>
        <begin position="231"/>
        <end position="255"/>
    </location>
</feature>
<reference evidence="8" key="1">
    <citation type="submission" date="2023-06" db="EMBL/GenBank/DDBJ databases">
        <title>Genome-scale phylogeny and comparative genomics of the fungal order Sordariales.</title>
        <authorList>
            <consortium name="Lawrence Berkeley National Laboratory"/>
            <person name="Hensen N."/>
            <person name="Bonometti L."/>
            <person name="Westerberg I."/>
            <person name="Brannstrom I.O."/>
            <person name="Guillou S."/>
            <person name="Cros-Aarteil S."/>
            <person name="Calhoun S."/>
            <person name="Haridas S."/>
            <person name="Kuo A."/>
            <person name="Mondo S."/>
            <person name="Pangilinan J."/>
            <person name="Riley R."/>
            <person name="Labutti K."/>
            <person name="Andreopoulos B."/>
            <person name="Lipzen A."/>
            <person name="Chen C."/>
            <person name="Yanf M."/>
            <person name="Daum C."/>
            <person name="Ng V."/>
            <person name="Clum A."/>
            <person name="Steindorff A."/>
            <person name="Ohm R."/>
            <person name="Martin F."/>
            <person name="Silar P."/>
            <person name="Natvig D."/>
            <person name="Lalanne C."/>
            <person name="Gautier V."/>
            <person name="Ament-Velasquez S.L."/>
            <person name="Kruys A."/>
            <person name="Hutchinson M.I."/>
            <person name="Powell A.J."/>
            <person name="Barry K."/>
            <person name="Miller A.N."/>
            <person name="Grigoriev I.V."/>
            <person name="Debuchy R."/>
            <person name="Gladieux P."/>
            <person name="Thoren M.H."/>
            <person name="Johannesson H."/>
        </authorList>
    </citation>
    <scope>NUCLEOTIDE SEQUENCE</scope>
    <source>
        <strain evidence="8">CBS 606.72</strain>
    </source>
</reference>
<name>A0AA39WC62_9PEZI</name>
<dbReference type="Proteomes" id="UP001175000">
    <property type="component" value="Unassembled WGS sequence"/>
</dbReference>
<organism evidence="8 9">
    <name type="scientific">Immersiella caudata</name>
    <dbReference type="NCBI Taxonomy" id="314043"/>
    <lineage>
        <taxon>Eukaryota</taxon>
        <taxon>Fungi</taxon>
        <taxon>Dikarya</taxon>
        <taxon>Ascomycota</taxon>
        <taxon>Pezizomycotina</taxon>
        <taxon>Sordariomycetes</taxon>
        <taxon>Sordariomycetidae</taxon>
        <taxon>Sordariales</taxon>
        <taxon>Lasiosphaeriaceae</taxon>
        <taxon>Immersiella</taxon>
    </lineage>
</organism>
<evidence type="ECO:0000313" key="8">
    <source>
        <dbReference type="EMBL" id="KAK0611905.1"/>
    </source>
</evidence>
<dbReference type="InterPro" id="IPR011701">
    <property type="entry name" value="MFS"/>
</dbReference>
<feature type="transmembrane region" description="Helical" evidence="6">
    <location>
        <begin position="52"/>
        <end position="69"/>
    </location>
</feature>
<feature type="transmembrane region" description="Helical" evidence="6">
    <location>
        <begin position="170"/>
        <end position="190"/>
    </location>
</feature>
<feature type="transmembrane region" description="Helical" evidence="6">
    <location>
        <begin position="139"/>
        <end position="158"/>
    </location>
</feature>
<dbReference type="GO" id="GO:0005886">
    <property type="term" value="C:plasma membrane"/>
    <property type="evidence" value="ECO:0007669"/>
    <property type="project" value="TreeGrafter"/>
</dbReference>
<evidence type="ECO:0000313" key="9">
    <source>
        <dbReference type="Proteomes" id="UP001175000"/>
    </source>
</evidence>
<feature type="transmembrane region" description="Helical" evidence="6">
    <location>
        <begin position="339"/>
        <end position="358"/>
    </location>
</feature>
<evidence type="ECO:0000256" key="4">
    <source>
        <dbReference type="ARBA" id="ARBA00022989"/>
    </source>
</evidence>
<evidence type="ECO:0000256" key="3">
    <source>
        <dbReference type="ARBA" id="ARBA00022692"/>
    </source>
</evidence>
<dbReference type="Pfam" id="PF07690">
    <property type="entry name" value="MFS_1"/>
    <property type="match status" value="1"/>
</dbReference>
<evidence type="ECO:0000256" key="6">
    <source>
        <dbReference type="SAM" id="Phobius"/>
    </source>
</evidence>
<dbReference type="PROSITE" id="PS50850">
    <property type="entry name" value="MFS"/>
    <property type="match status" value="1"/>
</dbReference>
<dbReference type="GO" id="GO:0022857">
    <property type="term" value="F:transmembrane transporter activity"/>
    <property type="evidence" value="ECO:0007669"/>
    <property type="project" value="InterPro"/>
</dbReference>
<keyword evidence="3 6" id="KW-0812">Transmembrane</keyword>
<feature type="transmembrane region" description="Helical" evidence="6">
    <location>
        <begin position="370"/>
        <end position="390"/>
    </location>
</feature>
<protein>
    <submittedName>
        <fullName evidence="8">Major facilitator superfamily domain-containing protein</fullName>
    </submittedName>
</protein>
<feature type="transmembrane region" description="Helical" evidence="6">
    <location>
        <begin position="402"/>
        <end position="429"/>
    </location>
</feature>
<feature type="transmembrane region" description="Helical" evidence="6">
    <location>
        <begin position="12"/>
        <end position="40"/>
    </location>
</feature>
<keyword evidence="5 6" id="KW-0472">Membrane</keyword>
<gene>
    <name evidence="8" type="ORF">B0T14DRAFT_441333</name>
</gene>
<feature type="transmembrane region" description="Helical" evidence="6">
    <location>
        <begin position="107"/>
        <end position="132"/>
    </location>
</feature>
<dbReference type="EMBL" id="JAULSU010000007">
    <property type="protein sequence ID" value="KAK0611905.1"/>
    <property type="molecule type" value="Genomic_DNA"/>
</dbReference>
<feature type="transmembrane region" description="Helical" evidence="6">
    <location>
        <begin position="315"/>
        <end position="332"/>
    </location>
</feature>
<dbReference type="PANTHER" id="PTHR23501">
    <property type="entry name" value="MAJOR FACILITATOR SUPERFAMILY"/>
    <property type="match status" value="1"/>
</dbReference>
<dbReference type="AlphaFoldDB" id="A0AA39WC62"/>
<dbReference type="InterPro" id="IPR020846">
    <property type="entry name" value="MFS_dom"/>
</dbReference>
<keyword evidence="4 6" id="KW-1133">Transmembrane helix</keyword>